<dbReference type="EMBL" id="UYRV01027428">
    <property type="protein sequence ID" value="VDK80968.1"/>
    <property type="molecule type" value="Genomic_DNA"/>
</dbReference>
<name>A0A3P6UNT9_CYLGO</name>
<evidence type="ECO:0008006" key="3">
    <source>
        <dbReference type="Google" id="ProtNLM"/>
    </source>
</evidence>
<protein>
    <recommendedName>
        <fullName evidence="3">CUB domain-containing protein</fullName>
    </recommendedName>
</protein>
<accession>A0A3P6UNT9</accession>
<evidence type="ECO:0000313" key="1">
    <source>
        <dbReference type="EMBL" id="VDK80968.1"/>
    </source>
</evidence>
<reference evidence="1 2" key="1">
    <citation type="submission" date="2018-11" db="EMBL/GenBank/DDBJ databases">
        <authorList>
            <consortium name="Pathogen Informatics"/>
        </authorList>
    </citation>
    <scope>NUCLEOTIDE SEQUENCE [LARGE SCALE GENOMIC DNA]</scope>
</reference>
<organism evidence="1 2">
    <name type="scientific">Cylicostephanus goldi</name>
    <name type="common">Nematode worm</name>
    <dbReference type="NCBI Taxonomy" id="71465"/>
    <lineage>
        <taxon>Eukaryota</taxon>
        <taxon>Metazoa</taxon>
        <taxon>Ecdysozoa</taxon>
        <taxon>Nematoda</taxon>
        <taxon>Chromadorea</taxon>
        <taxon>Rhabditida</taxon>
        <taxon>Rhabditina</taxon>
        <taxon>Rhabditomorpha</taxon>
        <taxon>Strongyloidea</taxon>
        <taxon>Strongylidae</taxon>
        <taxon>Cylicostephanus</taxon>
    </lineage>
</organism>
<dbReference type="Proteomes" id="UP000271889">
    <property type="component" value="Unassembled WGS sequence"/>
</dbReference>
<dbReference type="AlphaFoldDB" id="A0A3P6UNT9"/>
<gene>
    <name evidence="1" type="ORF">CGOC_LOCUS7775</name>
</gene>
<proteinExistence type="predicted"/>
<keyword evidence="2" id="KW-1185">Reference proteome</keyword>
<feature type="non-terminal residue" evidence="1">
    <location>
        <position position="1"/>
    </location>
</feature>
<dbReference type="OrthoDB" id="5786116at2759"/>
<evidence type="ECO:0000313" key="2">
    <source>
        <dbReference type="Proteomes" id="UP000271889"/>
    </source>
</evidence>
<sequence>SNPSAAKCALGGFPNPKDCSKCVCPGGYGGRLCNERPSGCGNVLQATTSYLKFEDNIGQSWIKKSSENDYFLMCNYWIEVISSYHEYGIAPLGRTVEIKFHNFTDRVATDGCYFAGVEIKTQKDQRSTGYRQATNKSLLSVCSGNYTGELFKSERNIVPIITYSRIWVVKTELWYRMGRFTQQRAYLRKRVDNQAIQHLISPIIYVLHYDKEFMSNESEMK</sequence>